<feature type="region of interest" description="Disordered" evidence="1">
    <location>
        <begin position="115"/>
        <end position="150"/>
    </location>
</feature>
<organism evidence="2 3">
    <name type="scientific">Spinacia oleracea</name>
    <name type="common">Spinach</name>
    <dbReference type="NCBI Taxonomy" id="3562"/>
    <lineage>
        <taxon>Eukaryota</taxon>
        <taxon>Viridiplantae</taxon>
        <taxon>Streptophyta</taxon>
        <taxon>Embryophyta</taxon>
        <taxon>Tracheophyta</taxon>
        <taxon>Spermatophyta</taxon>
        <taxon>Magnoliopsida</taxon>
        <taxon>eudicotyledons</taxon>
        <taxon>Gunneridae</taxon>
        <taxon>Pentapetalae</taxon>
        <taxon>Caryophyllales</taxon>
        <taxon>Chenopodiaceae</taxon>
        <taxon>Chenopodioideae</taxon>
        <taxon>Anserineae</taxon>
        <taxon>Spinacia</taxon>
    </lineage>
</organism>
<name>A0A9R0J168_SPIOL</name>
<feature type="region of interest" description="Disordered" evidence="1">
    <location>
        <begin position="227"/>
        <end position="281"/>
    </location>
</feature>
<accession>A0A9R0J168</accession>
<dbReference type="PANTHER" id="PTHR33223:SF10">
    <property type="entry name" value="AMINOTRANSFERASE-LIKE PLANT MOBILE DOMAIN-CONTAINING PROTEIN"/>
    <property type="match status" value="1"/>
</dbReference>
<dbReference type="RefSeq" id="XP_021859096.2">
    <property type="nucleotide sequence ID" value="XM_022003404.2"/>
</dbReference>
<feature type="compositionally biased region" description="Polar residues" evidence="1">
    <location>
        <begin position="229"/>
        <end position="240"/>
    </location>
</feature>
<protein>
    <recommendedName>
        <fullName evidence="4">Retrotransposon gag domain-containing protein</fullName>
    </recommendedName>
</protein>
<reference evidence="3" key="2">
    <citation type="submission" date="2025-08" db="UniProtKB">
        <authorList>
            <consortium name="RefSeq"/>
        </authorList>
    </citation>
    <scope>IDENTIFICATION</scope>
    <source>
        <tissue evidence="3">Leaf</tissue>
    </source>
</reference>
<feature type="compositionally biased region" description="Low complexity" evidence="1">
    <location>
        <begin position="126"/>
        <end position="135"/>
    </location>
</feature>
<keyword evidence="2" id="KW-1185">Reference proteome</keyword>
<feature type="compositionally biased region" description="Basic and acidic residues" evidence="1">
    <location>
        <begin position="253"/>
        <end position="269"/>
    </location>
</feature>
<dbReference type="GeneID" id="110798229"/>
<evidence type="ECO:0000256" key="1">
    <source>
        <dbReference type="SAM" id="MobiDB-lite"/>
    </source>
</evidence>
<reference evidence="2" key="1">
    <citation type="journal article" date="2021" name="Nat. Commun.">
        <title>Genomic analyses provide insights into spinach domestication and the genetic basis of agronomic traits.</title>
        <authorList>
            <person name="Cai X."/>
            <person name="Sun X."/>
            <person name="Xu C."/>
            <person name="Sun H."/>
            <person name="Wang X."/>
            <person name="Ge C."/>
            <person name="Zhang Z."/>
            <person name="Wang Q."/>
            <person name="Fei Z."/>
            <person name="Jiao C."/>
            <person name="Wang Q."/>
        </authorList>
    </citation>
    <scope>NUCLEOTIDE SEQUENCE [LARGE SCALE GENOMIC DNA]</scope>
    <source>
        <strain evidence="2">cv. Varoflay</strain>
    </source>
</reference>
<evidence type="ECO:0000313" key="2">
    <source>
        <dbReference type="Proteomes" id="UP000813463"/>
    </source>
</evidence>
<gene>
    <name evidence="3" type="primary">LOC110798229</name>
</gene>
<proteinExistence type="predicted"/>
<dbReference type="AlphaFoldDB" id="A0A9R0J168"/>
<dbReference type="PANTHER" id="PTHR33223">
    <property type="entry name" value="CCHC-TYPE DOMAIN-CONTAINING PROTEIN"/>
    <property type="match status" value="1"/>
</dbReference>
<dbReference type="Proteomes" id="UP000813463">
    <property type="component" value="Chromosome 5"/>
</dbReference>
<dbReference type="KEGG" id="soe:110798229"/>
<evidence type="ECO:0000313" key="3">
    <source>
        <dbReference type="RefSeq" id="XP_021859096.2"/>
    </source>
</evidence>
<evidence type="ECO:0008006" key="4">
    <source>
        <dbReference type="Google" id="ProtNLM"/>
    </source>
</evidence>
<sequence>MEFTRRLISRQKRKKSSRELMAITLRDGESLRDYLTRFNNESITIPKPQQEIAVLALMRGMHDCEIKKYLGRKSFINLGSALAKAHEYVKSEELMMVPGQQQPYQQQASYPNKREDNINIHGQSGGKKNSQKQGGNYTGKSRQDSRHSRPYQAFQEYTPLNINRATIFNVNKNENWKRPPPMIKRDRNMRKFCAFHNDCGHVTEDCLDLKDNIEEMIRRGYFSQYKAHQGNNNNSHTQGRQQAQLPPPYQPPRIEHRAPESSREGEIRGHRNKEKKPTVYVISGGPIDGGTISGANQDLIEHRHLINYHNTRPWPIPPPMPMVYFSQDD</sequence>